<dbReference type="AlphaFoldDB" id="A0A397VIP1"/>
<accession>A0A397VIP1</accession>
<gene>
    <name evidence="2" type="ORF">C2G38_2298913</name>
</gene>
<dbReference type="OrthoDB" id="2434702at2759"/>
<protein>
    <submittedName>
        <fullName evidence="2">Uncharacterized protein</fullName>
    </submittedName>
</protein>
<evidence type="ECO:0000313" key="2">
    <source>
        <dbReference type="EMBL" id="RIB21671.1"/>
    </source>
</evidence>
<feature type="coiled-coil region" evidence="1">
    <location>
        <begin position="148"/>
        <end position="175"/>
    </location>
</feature>
<dbReference type="EMBL" id="QKWP01000347">
    <property type="protein sequence ID" value="RIB21671.1"/>
    <property type="molecule type" value="Genomic_DNA"/>
</dbReference>
<sequence length="980" mass="114872">MDVEDSEDLPPTCLFSTLVQTYKDTKQLIECETKERQKIRNANTNTIRARIKLFEPYFPELNAFQNKLEKHIICEKHYNQIFVEVDNTNSDLLMQIGILKNSLNVLATENSKQSQIIEIKNNKIYELEYECEYLKKQIADFNLRLESLNLYKNNVEILTNEKNKLENENTYLKEQWNERYSTQQKRITEVATIALLERRLLYDDIIYLINNCDRFSLENLLVYNPLNWLKYRNPVIVKFIEVLTDNNDEQLYQKKIFKRIVAVDAIYKSRHSKYVSEINLAASAIKYTIARSKTIIDIDNHITSGGGYTKFINWIESLAIEPKPLPDGFLILAFDNEQKGQKNYLDQGYNTVVFHTVTSFVGFNFDSNDDCQLKIDPWKNNSLLEDDIKQLFYLNDNMEKVLEIELLEFINEIISNLYSEKNQKVNEIDKLVEKQNSLSNKNKQCLNCFESEIDNKKRNCPKCNTKLPTLASISQASSFQQTTLPENIDKTVVFKLYEPKQSSIKVQRPKISITQRTITDEEIKIPDLYVPDPIPINPNSLINVQKILEHIEIIAGIKSGKRRWLPVVYDGVPYNQALKKKKKFSWLILLPGPLHEEMNMLKAFVGLNWDIDIKIFARCQGYRTDNQLEYFRKCIDHHKAWDSICNIYRYSMASELIWPYVLNHNNPTPNGYLEWAKAQTSETYKLKFEQAIVNFRTGVRTNQSLLRNAARRQFAPIWSARHHPIYKLLEVSYEETLLNLKPQIRENIKNFSVLSRSGLQNQHQGLDAIIEEINKALKSLIPPVPSQHHWEIAARNYVNFLKLRTNLFNIIGYEDNEDSEQRTRPNSYMEQQRFRTYLRKKQFLNPIKMNSAFTNLDGEINLSEEMKSFSVLAQEKRQVFIKHTLMQNTSIDTWRAIPVTEQEAEIMKNESTMRKEELISVINSILISLPETQRSKYTNLKNKTKTILLTILQEIRGLNNAEDAIDEENEDKELIDEEMI</sequence>
<comment type="caution">
    <text evidence="2">The sequence shown here is derived from an EMBL/GenBank/DDBJ whole genome shotgun (WGS) entry which is preliminary data.</text>
</comment>
<organism evidence="2 3">
    <name type="scientific">Gigaspora rosea</name>
    <dbReference type="NCBI Taxonomy" id="44941"/>
    <lineage>
        <taxon>Eukaryota</taxon>
        <taxon>Fungi</taxon>
        <taxon>Fungi incertae sedis</taxon>
        <taxon>Mucoromycota</taxon>
        <taxon>Glomeromycotina</taxon>
        <taxon>Glomeromycetes</taxon>
        <taxon>Diversisporales</taxon>
        <taxon>Gigasporaceae</taxon>
        <taxon>Gigaspora</taxon>
    </lineage>
</organism>
<proteinExistence type="predicted"/>
<evidence type="ECO:0000256" key="1">
    <source>
        <dbReference type="SAM" id="Coils"/>
    </source>
</evidence>
<feature type="coiled-coil region" evidence="1">
    <location>
        <begin position="414"/>
        <end position="441"/>
    </location>
</feature>
<keyword evidence="3" id="KW-1185">Reference proteome</keyword>
<name>A0A397VIP1_9GLOM</name>
<reference evidence="2 3" key="1">
    <citation type="submission" date="2018-06" db="EMBL/GenBank/DDBJ databases">
        <title>Comparative genomics reveals the genomic features of Rhizophagus irregularis, R. cerebriforme, R. diaphanum and Gigaspora rosea, and their symbiotic lifestyle signature.</title>
        <authorList>
            <person name="Morin E."/>
            <person name="San Clemente H."/>
            <person name="Chen E.C.H."/>
            <person name="De La Providencia I."/>
            <person name="Hainaut M."/>
            <person name="Kuo A."/>
            <person name="Kohler A."/>
            <person name="Murat C."/>
            <person name="Tang N."/>
            <person name="Roy S."/>
            <person name="Loubradou J."/>
            <person name="Henrissat B."/>
            <person name="Grigoriev I.V."/>
            <person name="Corradi N."/>
            <person name="Roux C."/>
            <person name="Martin F.M."/>
        </authorList>
    </citation>
    <scope>NUCLEOTIDE SEQUENCE [LARGE SCALE GENOMIC DNA]</scope>
    <source>
        <strain evidence="2 3">DAOM 194757</strain>
    </source>
</reference>
<dbReference type="Proteomes" id="UP000266673">
    <property type="component" value="Unassembled WGS sequence"/>
</dbReference>
<evidence type="ECO:0000313" key="3">
    <source>
        <dbReference type="Proteomes" id="UP000266673"/>
    </source>
</evidence>
<keyword evidence="1" id="KW-0175">Coiled coil</keyword>